<reference evidence="1 2" key="1">
    <citation type="submission" date="2024-03" db="EMBL/GenBank/DDBJ databases">
        <title>Isolation and characterization of a phage collection against Pseudomonas putida.</title>
        <authorList>
            <person name="Brauer A."/>
            <person name="Rosendahl S."/>
            <person name="Kangsep A."/>
            <person name="Rikberg R."/>
            <person name="Lewanczyk A.C."/>
            <person name="Horak R."/>
            <person name="Tamman H."/>
        </authorList>
    </citation>
    <scope>NUCLEOTIDE SEQUENCE [LARGE SCALE GENOMIC DNA]</scope>
</reference>
<accession>A0AAX4MZ70</accession>
<sequence>MATLIKMEVSSDKQVLGGQMQEGKHYVSLDLAGNPRYLVVCTKENLRGGHWVNLSTGYSAQSGDSAYWYEVNLQEIKYNHVEA</sequence>
<evidence type="ECO:0008006" key="3">
    <source>
        <dbReference type="Google" id="ProtNLM"/>
    </source>
</evidence>
<dbReference type="Proteomes" id="UP001449595">
    <property type="component" value="Segment"/>
</dbReference>
<proteinExistence type="predicted"/>
<organism evidence="1 2">
    <name type="scientific">Pseudomonas phage vB_PpuM-Roomu-2</name>
    <dbReference type="NCBI Taxonomy" id="3132621"/>
    <lineage>
        <taxon>Viruses</taxon>
        <taxon>Duplodnaviria</taxon>
        <taxon>Heunggongvirae</taxon>
        <taxon>Uroviricota</taxon>
        <taxon>Caudoviricetes</taxon>
        <taxon>Vandenendeviridae</taxon>
        <taxon>Gorskivirinae</taxon>
        <taxon>Tartuvirus</taxon>
        <taxon>Tartuvirus roomu2</taxon>
    </lineage>
</organism>
<protein>
    <recommendedName>
        <fullName evidence="3">Fibrinogen C-terminal domain-containing protein</fullName>
    </recommendedName>
</protein>
<keyword evidence="2" id="KW-1185">Reference proteome</keyword>
<gene>
    <name evidence="1" type="ORF">Roomu2_00099</name>
</gene>
<evidence type="ECO:0000313" key="2">
    <source>
        <dbReference type="Proteomes" id="UP001449595"/>
    </source>
</evidence>
<evidence type="ECO:0000313" key="1">
    <source>
        <dbReference type="EMBL" id="WYV99779.1"/>
    </source>
</evidence>
<dbReference type="EMBL" id="PP496417">
    <property type="protein sequence ID" value="WYV99779.1"/>
    <property type="molecule type" value="Genomic_DNA"/>
</dbReference>
<name>A0AAX4MZ70_9CAUD</name>